<comment type="caution">
    <text evidence="5">The sequence shown here is derived from an EMBL/GenBank/DDBJ whole genome shotgun (WGS) entry which is preliminary data.</text>
</comment>
<evidence type="ECO:0000256" key="2">
    <source>
        <dbReference type="ARBA" id="ARBA00023002"/>
    </source>
</evidence>
<evidence type="ECO:0000313" key="5">
    <source>
        <dbReference type="EMBL" id="GIG75838.1"/>
    </source>
</evidence>
<dbReference type="InterPro" id="IPR008972">
    <property type="entry name" value="Cupredoxin"/>
</dbReference>
<proteinExistence type="predicted"/>
<dbReference type="EMBL" id="BONU01000038">
    <property type="protein sequence ID" value="GIG75838.1"/>
    <property type="molecule type" value="Genomic_DNA"/>
</dbReference>
<organism evidence="5 6">
    <name type="scientific">Planosporangium flavigriseum</name>
    <dbReference type="NCBI Taxonomy" id="373681"/>
    <lineage>
        <taxon>Bacteria</taxon>
        <taxon>Bacillati</taxon>
        <taxon>Actinomycetota</taxon>
        <taxon>Actinomycetes</taxon>
        <taxon>Micromonosporales</taxon>
        <taxon>Micromonosporaceae</taxon>
        <taxon>Planosporangium</taxon>
    </lineage>
</organism>
<dbReference type="InterPro" id="IPR045087">
    <property type="entry name" value="Cu-oxidase_fam"/>
</dbReference>
<keyword evidence="6" id="KW-1185">Reference proteome</keyword>
<evidence type="ECO:0000256" key="1">
    <source>
        <dbReference type="ARBA" id="ARBA00022723"/>
    </source>
</evidence>
<dbReference type="Gene3D" id="2.60.40.420">
    <property type="entry name" value="Cupredoxins - blue copper proteins"/>
    <property type="match status" value="1"/>
</dbReference>
<dbReference type="GO" id="GO:0005507">
    <property type="term" value="F:copper ion binding"/>
    <property type="evidence" value="ECO:0007669"/>
    <property type="project" value="InterPro"/>
</dbReference>
<dbReference type="PANTHER" id="PTHR11709">
    <property type="entry name" value="MULTI-COPPER OXIDASE"/>
    <property type="match status" value="1"/>
</dbReference>
<gene>
    <name evidence="5" type="ORF">Pfl04_42420</name>
</gene>
<evidence type="ECO:0000256" key="3">
    <source>
        <dbReference type="ARBA" id="ARBA00023008"/>
    </source>
</evidence>
<feature type="domain" description="Plastocyanin-like" evidence="4">
    <location>
        <begin position="80"/>
        <end position="184"/>
    </location>
</feature>
<dbReference type="AlphaFoldDB" id="A0A8J3LSI7"/>
<evidence type="ECO:0000259" key="4">
    <source>
        <dbReference type="Pfam" id="PF07732"/>
    </source>
</evidence>
<keyword evidence="1" id="KW-0479">Metal-binding</keyword>
<evidence type="ECO:0000313" key="6">
    <source>
        <dbReference type="Proteomes" id="UP000653674"/>
    </source>
</evidence>
<dbReference type="GO" id="GO:0016491">
    <property type="term" value="F:oxidoreductase activity"/>
    <property type="evidence" value="ECO:0007669"/>
    <property type="project" value="UniProtKB-KW"/>
</dbReference>
<keyword evidence="3" id="KW-0186">Copper</keyword>
<accession>A0A8J3LSI7</accession>
<dbReference type="RefSeq" id="WP_168079822.1">
    <property type="nucleotide sequence ID" value="NZ_BAAAQJ010000034.1"/>
</dbReference>
<dbReference type="SUPFAM" id="SSF49503">
    <property type="entry name" value="Cupredoxins"/>
    <property type="match status" value="2"/>
</dbReference>
<dbReference type="Pfam" id="PF07732">
    <property type="entry name" value="Cu-oxidase_3"/>
    <property type="match status" value="1"/>
</dbReference>
<protein>
    <recommendedName>
        <fullName evidence="4">Plastocyanin-like domain-containing protein</fullName>
    </recommendedName>
</protein>
<dbReference type="InterPro" id="IPR011707">
    <property type="entry name" value="Cu-oxidase-like_N"/>
</dbReference>
<sequence>MPSLNRALRRVAPFALVAAIIGVLVVPGPQSSAAAPTDGLECETSPSNSFSLTASGGYISTPDGNSIYMWSYGDTGGSFQFPGPTLCVESGANVTVVLHNALSEPTSIMFPGQNKVLAGGKPAQPENDANGNLSSLTTTAAANNGSVTYTFVAGAPGTYLYQSGTDVQKQQQMGLFGALVVRTKGHPDQENGRADSTFDPAHEYLYMLSEVDPDAHLAVERKRTYNWNNYTPRYFMINGRSMPDTIAPNHAEWLPNQPYGALIHIRPYDEQTNPRPALIRYLNAGTTNYPFHPHGSDEQLIARDGHPAQAPDGKDLSYSNFLIDPAPGQTVDTLMTWKDAEHWNSATNPVPVPLPQLQDQIVGPGTETWFSESPYLGESDAQLPPGVVQNNQCGEYYHVAHSHALQQATNFGASFGGMMTLIRIDPPAGCPGQ</sequence>
<dbReference type="PANTHER" id="PTHR11709:SF394">
    <property type="entry name" value="FI03373P-RELATED"/>
    <property type="match status" value="1"/>
</dbReference>
<dbReference type="Proteomes" id="UP000653674">
    <property type="component" value="Unassembled WGS sequence"/>
</dbReference>
<name>A0A8J3LSI7_9ACTN</name>
<reference evidence="5" key="1">
    <citation type="submission" date="2021-01" db="EMBL/GenBank/DDBJ databases">
        <title>Whole genome shotgun sequence of Planosporangium flavigriseum NBRC 105377.</title>
        <authorList>
            <person name="Komaki H."/>
            <person name="Tamura T."/>
        </authorList>
    </citation>
    <scope>NUCLEOTIDE SEQUENCE</scope>
    <source>
        <strain evidence="5">NBRC 105377</strain>
    </source>
</reference>
<keyword evidence="2" id="KW-0560">Oxidoreductase</keyword>